<dbReference type="GeneID" id="20807830"/>
<reference evidence="1" key="1">
    <citation type="submission" date="2013-12" db="EMBL/GenBank/DDBJ databases">
        <title>The Genome Sequence of Aphanomyces astaci APO3.</title>
        <authorList>
            <consortium name="The Broad Institute Genomics Platform"/>
            <person name="Russ C."/>
            <person name="Tyler B."/>
            <person name="van West P."/>
            <person name="Dieguez-Uribeondo J."/>
            <person name="Young S.K."/>
            <person name="Zeng Q."/>
            <person name="Gargeya S."/>
            <person name="Fitzgerald M."/>
            <person name="Abouelleil A."/>
            <person name="Alvarado L."/>
            <person name="Chapman S.B."/>
            <person name="Gainer-Dewar J."/>
            <person name="Goldberg J."/>
            <person name="Griggs A."/>
            <person name="Gujja S."/>
            <person name="Hansen M."/>
            <person name="Howarth C."/>
            <person name="Imamovic A."/>
            <person name="Ireland A."/>
            <person name="Larimer J."/>
            <person name="McCowan C."/>
            <person name="Murphy C."/>
            <person name="Pearson M."/>
            <person name="Poon T.W."/>
            <person name="Priest M."/>
            <person name="Roberts A."/>
            <person name="Saif S."/>
            <person name="Shea T."/>
            <person name="Sykes S."/>
            <person name="Wortman J."/>
            <person name="Nusbaum C."/>
            <person name="Birren B."/>
        </authorList>
    </citation>
    <scope>NUCLEOTIDE SEQUENCE [LARGE SCALE GENOMIC DNA]</scope>
    <source>
        <strain evidence="1">APO3</strain>
    </source>
</reference>
<gene>
    <name evidence="1" type="ORF">H257_05834</name>
</gene>
<dbReference type="VEuPathDB" id="FungiDB:H257_05834"/>
<organism evidence="1">
    <name type="scientific">Aphanomyces astaci</name>
    <name type="common">Crayfish plague agent</name>
    <dbReference type="NCBI Taxonomy" id="112090"/>
    <lineage>
        <taxon>Eukaryota</taxon>
        <taxon>Sar</taxon>
        <taxon>Stramenopiles</taxon>
        <taxon>Oomycota</taxon>
        <taxon>Saprolegniomycetes</taxon>
        <taxon>Saprolegniales</taxon>
        <taxon>Verrucalvaceae</taxon>
        <taxon>Aphanomyces</taxon>
    </lineage>
</organism>
<dbReference type="RefSeq" id="XP_009829128.1">
    <property type="nucleotide sequence ID" value="XM_009830826.1"/>
</dbReference>
<evidence type="ECO:0000313" key="1">
    <source>
        <dbReference type="EMBL" id="ETV81270.1"/>
    </source>
</evidence>
<protein>
    <submittedName>
        <fullName evidence="1">Uncharacterized protein</fullName>
    </submittedName>
</protein>
<name>W4GNI1_APHAT</name>
<accession>W4GNI1</accession>
<dbReference type="AlphaFoldDB" id="W4GNI1"/>
<sequence length="125" mass="13843">MSVAYGIEVEATEIPAAMEPVHRINDALRSMIMTQAQTVLFTTHLDDGVKVCDATKSDWNRFVNSEYQELISRAMMWRDGAIYIVEPPGGIHEDMNCILIFVIAAATGTFGMHLQPHGATFVNSL</sequence>
<dbReference type="EMBL" id="KI913124">
    <property type="protein sequence ID" value="ETV81270.1"/>
    <property type="molecule type" value="Genomic_DNA"/>
</dbReference>
<proteinExistence type="predicted"/>
<dbReference type="OrthoDB" id="68363at2759"/>